<organism evidence="2 3">
    <name type="scientific">Vigna unguiculata</name>
    <name type="common">Cowpea</name>
    <dbReference type="NCBI Taxonomy" id="3917"/>
    <lineage>
        <taxon>Eukaryota</taxon>
        <taxon>Viridiplantae</taxon>
        <taxon>Streptophyta</taxon>
        <taxon>Embryophyta</taxon>
        <taxon>Tracheophyta</taxon>
        <taxon>Spermatophyta</taxon>
        <taxon>Magnoliopsida</taxon>
        <taxon>eudicotyledons</taxon>
        <taxon>Gunneridae</taxon>
        <taxon>Pentapetalae</taxon>
        <taxon>rosids</taxon>
        <taxon>fabids</taxon>
        <taxon>Fabales</taxon>
        <taxon>Fabaceae</taxon>
        <taxon>Papilionoideae</taxon>
        <taxon>50 kb inversion clade</taxon>
        <taxon>NPAAA clade</taxon>
        <taxon>indigoferoid/millettioid clade</taxon>
        <taxon>Phaseoleae</taxon>
        <taxon>Vigna</taxon>
    </lineage>
</organism>
<name>A0A4D6MQG3_VIGUN</name>
<protein>
    <submittedName>
        <fullName evidence="2">Uncharacterized protein</fullName>
    </submittedName>
</protein>
<sequence length="551" mass="62976">MQNNFSYESNQQCSFQIDYNCYPQQPRDFQQQIVTPTSAPDISGLTLRQFNDLYPRSSFLGYEQQSYSECPPQQPYVPNSFQQQYVPPQQVEATNGPSYREVMTLMGEVIEKLESMDERLRVDQRCRNIEQEWYENKQIFSDILRDASKNNFIELLVTVNTTPQPHQRFLENPDFNELRHEIKDVLLKLAIRAEQMSEDLSQLMNDAVRKVTLEDMMKMMTEMMKMNQTDQKEMMNAIRQSLQSQSEKSIAESYHIDISTDGYNNFHSNMSTDGHILDVAEVDEEIEDSHTNISTDGYVDNAQLPRHHHLLPSNPSSQHSRPPWQPLLCHHRPCACSMHPIAVSRRCSPSTHRSNHHHHGSRHSRRHRNSAIFNLLHHHANAAITNTSITPAASSRSRATVNDAPTVVVRTYTICVHRSSSSPQFRQPPVLHPSSRSRETSSGAASSSSVHPSRIHLQRIIAPLRQSSHHCHQSHNQGRNMEAETVILERDSLHHVSASDCTVKLVKYGQLVNGATKLVKSGQKVKDWSNERDLTANIHIFGSLCKIGLQN</sequence>
<feature type="region of interest" description="Disordered" evidence="1">
    <location>
        <begin position="346"/>
        <end position="366"/>
    </location>
</feature>
<dbReference type="AlphaFoldDB" id="A0A4D6MQG3"/>
<feature type="compositionally biased region" description="Basic residues" evidence="1">
    <location>
        <begin position="353"/>
        <end position="366"/>
    </location>
</feature>
<evidence type="ECO:0000256" key="1">
    <source>
        <dbReference type="SAM" id="MobiDB-lite"/>
    </source>
</evidence>
<evidence type="ECO:0000313" key="2">
    <source>
        <dbReference type="EMBL" id="QCE03790.1"/>
    </source>
</evidence>
<feature type="region of interest" description="Disordered" evidence="1">
    <location>
        <begin position="420"/>
        <end position="452"/>
    </location>
</feature>
<reference evidence="2 3" key="1">
    <citation type="submission" date="2019-04" db="EMBL/GenBank/DDBJ databases">
        <title>An improved genome assembly and genetic linkage map for asparagus bean, Vigna unguiculata ssp. sesquipedialis.</title>
        <authorList>
            <person name="Xia Q."/>
            <person name="Zhang R."/>
            <person name="Dong Y."/>
        </authorList>
    </citation>
    <scope>NUCLEOTIDE SEQUENCE [LARGE SCALE GENOMIC DNA]</scope>
    <source>
        <tissue evidence="2">Leaf</tissue>
    </source>
</reference>
<keyword evidence="3" id="KW-1185">Reference proteome</keyword>
<dbReference type="EMBL" id="CP039352">
    <property type="protein sequence ID" value="QCE03790.1"/>
    <property type="molecule type" value="Genomic_DNA"/>
</dbReference>
<evidence type="ECO:0000313" key="3">
    <source>
        <dbReference type="Proteomes" id="UP000501690"/>
    </source>
</evidence>
<gene>
    <name evidence="2" type="ORF">DEO72_LG8g1816</name>
</gene>
<feature type="compositionally biased region" description="Low complexity" evidence="1">
    <location>
        <begin position="440"/>
        <end position="452"/>
    </location>
</feature>
<proteinExistence type="predicted"/>
<accession>A0A4D6MQG3</accession>
<dbReference type="Proteomes" id="UP000501690">
    <property type="component" value="Linkage Group LG8"/>
</dbReference>